<reference evidence="3" key="1">
    <citation type="submission" date="2017-02" db="EMBL/GenBank/DDBJ databases">
        <authorList>
            <person name="Varghese N."/>
            <person name="Submissions S."/>
        </authorList>
    </citation>
    <scope>NUCLEOTIDE SEQUENCE [LARGE SCALE GENOMIC DNA]</scope>
    <source>
        <strain evidence="3">ATCC 25662</strain>
    </source>
</reference>
<dbReference type="GO" id="GO:0016787">
    <property type="term" value="F:hydrolase activity"/>
    <property type="evidence" value="ECO:0007669"/>
    <property type="project" value="UniProtKB-KW"/>
</dbReference>
<accession>A0A1T4NZU0</accession>
<keyword evidence="2" id="KW-0378">Hydrolase</keyword>
<dbReference type="PANTHER" id="PTHR11614">
    <property type="entry name" value="PHOSPHOLIPASE-RELATED"/>
    <property type="match status" value="1"/>
</dbReference>
<evidence type="ECO:0000259" key="1">
    <source>
        <dbReference type="Pfam" id="PF12146"/>
    </source>
</evidence>
<gene>
    <name evidence="2" type="ORF">SAMN02745191_1808</name>
</gene>
<dbReference type="STRING" id="118967.SAMN02745191_1808"/>
<dbReference type="InterPro" id="IPR051044">
    <property type="entry name" value="MAG_DAG_Lipase"/>
</dbReference>
<dbReference type="SUPFAM" id="SSF53474">
    <property type="entry name" value="alpha/beta-Hydrolases"/>
    <property type="match status" value="1"/>
</dbReference>
<dbReference type="Proteomes" id="UP000243297">
    <property type="component" value="Unassembled WGS sequence"/>
</dbReference>
<dbReference type="OrthoDB" id="9794348at2"/>
<evidence type="ECO:0000313" key="3">
    <source>
        <dbReference type="Proteomes" id="UP000243297"/>
    </source>
</evidence>
<organism evidence="2 3">
    <name type="scientific">Anaerorhabdus furcosa</name>
    <dbReference type="NCBI Taxonomy" id="118967"/>
    <lineage>
        <taxon>Bacteria</taxon>
        <taxon>Bacillati</taxon>
        <taxon>Bacillota</taxon>
        <taxon>Erysipelotrichia</taxon>
        <taxon>Erysipelotrichales</taxon>
        <taxon>Erysipelotrichaceae</taxon>
        <taxon>Anaerorhabdus</taxon>
    </lineage>
</organism>
<keyword evidence="3" id="KW-1185">Reference proteome</keyword>
<dbReference type="InterPro" id="IPR029058">
    <property type="entry name" value="AB_hydrolase_fold"/>
</dbReference>
<proteinExistence type="predicted"/>
<dbReference type="InterPro" id="IPR022742">
    <property type="entry name" value="Hydrolase_4"/>
</dbReference>
<dbReference type="Gene3D" id="3.40.50.1820">
    <property type="entry name" value="alpha/beta hydrolase"/>
    <property type="match status" value="1"/>
</dbReference>
<evidence type="ECO:0000313" key="2">
    <source>
        <dbReference type="EMBL" id="SJZ84632.1"/>
    </source>
</evidence>
<protein>
    <submittedName>
        <fullName evidence="2">Lysophospholipase, alpha-beta hydrolase superfamily</fullName>
    </submittedName>
</protein>
<dbReference type="EMBL" id="FUWY01000005">
    <property type="protein sequence ID" value="SJZ84632.1"/>
    <property type="molecule type" value="Genomic_DNA"/>
</dbReference>
<dbReference type="Pfam" id="PF12146">
    <property type="entry name" value="Hydrolase_4"/>
    <property type="match status" value="1"/>
</dbReference>
<dbReference type="AlphaFoldDB" id="A0A1T4NZU0"/>
<feature type="domain" description="Serine aminopeptidase S33" evidence="1">
    <location>
        <begin position="18"/>
        <end position="280"/>
    </location>
</feature>
<name>A0A1T4NZU0_9FIRM</name>
<sequence length="301" mass="34521">MKVELSYNIYRPQEYALGIIQIIHGMSEYGQRYEKFAQYLCKKGFVVITYDHRGHGSTCSSEEDLGFFDSEDGWIKLIEDAHFITDVVKKEYPPDVPFIIFGHSMGSLVARSYLKRYDYELDGLILSGAPNYQGAAPLGIMLAKHLAKKHGEKARTPILEELATGQFAKKFEGGKTKFDWLSKNPENVEAYINDPLCGFPFTNKGYEDLFRLMCDMHKIKGWNCTNKELPIFFIAGEDDPCTGGNKGLLNSINRLKKVGYTNLAQLVYPELRHEILNEKEQDIIYEDIYRWICKHCLKKNG</sequence>
<dbReference type="RefSeq" id="WP_078712214.1">
    <property type="nucleotide sequence ID" value="NZ_FUWY01000005.1"/>
</dbReference>